<name>A0A395SES6_FUSSP</name>
<dbReference type="Proteomes" id="UP000266152">
    <property type="component" value="Unassembled WGS sequence"/>
</dbReference>
<feature type="compositionally biased region" description="Basic and acidic residues" evidence="1">
    <location>
        <begin position="75"/>
        <end position="95"/>
    </location>
</feature>
<evidence type="ECO:0000313" key="2">
    <source>
        <dbReference type="EMBL" id="RGP70900.1"/>
    </source>
</evidence>
<reference evidence="2 3" key="1">
    <citation type="journal article" date="2018" name="PLoS Pathog.">
        <title>Evolution of structural diversity of trichothecenes, a family of toxins produced by plant pathogenic and entomopathogenic fungi.</title>
        <authorList>
            <person name="Proctor R.H."/>
            <person name="McCormick S.P."/>
            <person name="Kim H.S."/>
            <person name="Cardoza R.E."/>
            <person name="Stanley A.M."/>
            <person name="Lindo L."/>
            <person name="Kelly A."/>
            <person name="Brown D.W."/>
            <person name="Lee T."/>
            <person name="Vaughan M.M."/>
            <person name="Alexander N.J."/>
            <person name="Busman M."/>
            <person name="Gutierrez S."/>
        </authorList>
    </citation>
    <scope>NUCLEOTIDE SEQUENCE [LARGE SCALE GENOMIC DNA]</scope>
    <source>
        <strain evidence="2 3">NRRL 3299</strain>
    </source>
</reference>
<dbReference type="AlphaFoldDB" id="A0A395SES6"/>
<feature type="compositionally biased region" description="Polar residues" evidence="1">
    <location>
        <begin position="114"/>
        <end position="123"/>
    </location>
</feature>
<evidence type="ECO:0000313" key="3">
    <source>
        <dbReference type="Proteomes" id="UP000266152"/>
    </source>
</evidence>
<feature type="compositionally biased region" description="Basic and acidic residues" evidence="1">
    <location>
        <begin position="244"/>
        <end position="278"/>
    </location>
</feature>
<organism evidence="2 3">
    <name type="scientific">Fusarium sporotrichioides</name>
    <dbReference type="NCBI Taxonomy" id="5514"/>
    <lineage>
        <taxon>Eukaryota</taxon>
        <taxon>Fungi</taxon>
        <taxon>Dikarya</taxon>
        <taxon>Ascomycota</taxon>
        <taxon>Pezizomycotina</taxon>
        <taxon>Sordariomycetes</taxon>
        <taxon>Hypocreomycetidae</taxon>
        <taxon>Hypocreales</taxon>
        <taxon>Nectriaceae</taxon>
        <taxon>Fusarium</taxon>
    </lineage>
</organism>
<sequence length="302" mass="33854">MTGSAKSDQPPQSKELIKFEGPIDAQQSGGIREVTTVEKPDVPEETSQLKVSHGQGKRAKAEESVGTRALVKYNKPIEPKYVDEVTEPIEARKSSQAESQAEPVESSRDDRPATVQNSFTPANPTKHDEPTEKEEPVDFREPLWTNKSYKGESQDDIEEPYQPRRSSELRVPVNSDRPDKPVESKKSKRSAKAENSGKGSKSQKAKKSKQANLPGFGHTLHLHATGSFLREAESRLESINSDLETNKTKKEDAEKKKASSKRNDEIAKLDKKRKELKDKRKMLERKVEALQGALEKSQKSLR</sequence>
<feature type="region of interest" description="Disordered" evidence="1">
    <location>
        <begin position="239"/>
        <end position="278"/>
    </location>
</feature>
<dbReference type="EMBL" id="PXOF01000048">
    <property type="protein sequence ID" value="RGP70900.1"/>
    <property type="molecule type" value="Genomic_DNA"/>
</dbReference>
<feature type="compositionally biased region" description="Basic and acidic residues" evidence="1">
    <location>
        <begin position="176"/>
        <end position="185"/>
    </location>
</feature>
<evidence type="ECO:0000256" key="1">
    <source>
        <dbReference type="SAM" id="MobiDB-lite"/>
    </source>
</evidence>
<feature type="compositionally biased region" description="Basic and acidic residues" evidence="1">
    <location>
        <begin position="125"/>
        <end position="141"/>
    </location>
</feature>
<protein>
    <submittedName>
        <fullName evidence="2">Cell surface glyco 1</fullName>
    </submittedName>
</protein>
<keyword evidence="3" id="KW-1185">Reference proteome</keyword>
<proteinExistence type="predicted"/>
<feature type="compositionally biased region" description="Polar residues" evidence="1">
    <location>
        <begin position="1"/>
        <end position="12"/>
    </location>
</feature>
<gene>
    <name evidence="2" type="ORF">FSPOR_3587</name>
</gene>
<comment type="caution">
    <text evidence="2">The sequence shown here is derived from an EMBL/GenBank/DDBJ whole genome shotgun (WGS) entry which is preliminary data.</text>
</comment>
<accession>A0A395SES6</accession>
<feature type="region of interest" description="Disordered" evidence="1">
    <location>
        <begin position="1"/>
        <end position="219"/>
    </location>
</feature>